<dbReference type="HOGENOM" id="CLU_108869_0_1_5"/>
<dbReference type="Gene3D" id="2.40.128.520">
    <property type="match status" value="1"/>
</dbReference>
<dbReference type="PANTHER" id="PTHR36919">
    <property type="entry name" value="BLR1215 PROTEIN"/>
    <property type="match status" value="1"/>
</dbReference>
<dbReference type="AlphaFoldDB" id="A7HWH4"/>
<dbReference type="STRING" id="402881.Plav_2649"/>
<gene>
    <name evidence="2" type="ordered locus">Plav_2649</name>
</gene>
<dbReference type="InterPro" id="IPR019223">
    <property type="entry name" value="DUF2147"/>
</dbReference>
<name>A7HWH4_PARL1</name>
<dbReference type="PANTHER" id="PTHR36919:SF3">
    <property type="entry name" value="BLL5882 PROTEIN"/>
    <property type="match status" value="1"/>
</dbReference>
<evidence type="ECO:0000313" key="3">
    <source>
        <dbReference type="Proteomes" id="UP000006377"/>
    </source>
</evidence>
<evidence type="ECO:0000259" key="1">
    <source>
        <dbReference type="Pfam" id="PF09917"/>
    </source>
</evidence>
<feature type="domain" description="DUF2147" evidence="1">
    <location>
        <begin position="38"/>
        <end position="156"/>
    </location>
</feature>
<dbReference type="RefSeq" id="WP_012111569.1">
    <property type="nucleotide sequence ID" value="NC_009719.1"/>
</dbReference>
<evidence type="ECO:0000313" key="2">
    <source>
        <dbReference type="EMBL" id="ABS64257.1"/>
    </source>
</evidence>
<accession>A7HWH4</accession>
<keyword evidence="3" id="KW-1185">Reference proteome</keyword>
<dbReference type="eggNOG" id="COG4731">
    <property type="taxonomic scope" value="Bacteria"/>
</dbReference>
<proteinExistence type="predicted"/>
<dbReference type="EMBL" id="CP000774">
    <property type="protein sequence ID" value="ABS64257.1"/>
    <property type="molecule type" value="Genomic_DNA"/>
</dbReference>
<dbReference type="Proteomes" id="UP000006377">
    <property type="component" value="Chromosome"/>
</dbReference>
<dbReference type="KEGG" id="pla:Plav_2649"/>
<dbReference type="Pfam" id="PF09917">
    <property type="entry name" value="DUF2147"/>
    <property type="match status" value="1"/>
</dbReference>
<sequence>MFASHTFIAVGSAVFVAVVSHTALGTLAQAVTQETPVGTWRVIDDKSDRAKGIVEISEVNGELKGKVVRVLDQENQTGPAICKSCPGELKGEPIEGMTVLWGFEREGDQWADGKILDPSNGRIYSASLQMDEAGEKLDVRGYVGISWLGRTQVWERADEAAELENK</sequence>
<protein>
    <recommendedName>
        <fullName evidence="1">DUF2147 domain-containing protein</fullName>
    </recommendedName>
</protein>
<reference evidence="2 3" key="1">
    <citation type="journal article" date="2011" name="Stand. Genomic Sci.">
        <title>Complete genome sequence of Parvibaculum lavamentivorans type strain (DS-1(T)).</title>
        <authorList>
            <person name="Schleheck D."/>
            <person name="Weiss M."/>
            <person name="Pitluck S."/>
            <person name="Bruce D."/>
            <person name="Land M.L."/>
            <person name="Han S."/>
            <person name="Saunders E."/>
            <person name="Tapia R."/>
            <person name="Detter C."/>
            <person name="Brettin T."/>
            <person name="Han J."/>
            <person name="Woyke T."/>
            <person name="Goodwin L."/>
            <person name="Pennacchio L."/>
            <person name="Nolan M."/>
            <person name="Cook A.M."/>
            <person name="Kjelleberg S."/>
            <person name="Thomas T."/>
        </authorList>
    </citation>
    <scope>NUCLEOTIDE SEQUENCE [LARGE SCALE GENOMIC DNA]</scope>
    <source>
        <strain evidence="3">DS-1 / DSM 13023 / NCIMB 13966</strain>
    </source>
</reference>
<organism evidence="2 3">
    <name type="scientific">Parvibaculum lavamentivorans (strain DS-1 / DSM 13023 / NCIMB 13966)</name>
    <dbReference type="NCBI Taxonomy" id="402881"/>
    <lineage>
        <taxon>Bacteria</taxon>
        <taxon>Pseudomonadati</taxon>
        <taxon>Pseudomonadota</taxon>
        <taxon>Alphaproteobacteria</taxon>
        <taxon>Hyphomicrobiales</taxon>
        <taxon>Parvibaculaceae</taxon>
        <taxon>Parvibaculum</taxon>
    </lineage>
</organism>